<gene>
    <name evidence="2" type="ORF">BDW59DRAFT_117123</name>
</gene>
<protein>
    <submittedName>
        <fullName evidence="2">Uncharacterized protein</fullName>
    </submittedName>
</protein>
<evidence type="ECO:0000313" key="3">
    <source>
        <dbReference type="Proteomes" id="UP001610335"/>
    </source>
</evidence>
<evidence type="ECO:0000313" key="2">
    <source>
        <dbReference type="EMBL" id="KAL2820508.1"/>
    </source>
</evidence>
<keyword evidence="1" id="KW-0472">Membrane</keyword>
<reference evidence="2 3" key="1">
    <citation type="submission" date="2024-07" db="EMBL/GenBank/DDBJ databases">
        <title>Section-level genome sequencing and comparative genomics of Aspergillus sections Usti and Cavernicolus.</title>
        <authorList>
            <consortium name="Lawrence Berkeley National Laboratory"/>
            <person name="Nybo J.L."/>
            <person name="Vesth T.C."/>
            <person name="Theobald S."/>
            <person name="Frisvad J.C."/>
            <person name="Larsen T.O."/>
            <person name="Kjaerboelling I."/>
            <person name="Rothschild-Mancinelli K."/>
            <person name="Lyhne E.K."/>
            <person name="Kogle M.E."/>
            <person name="Barry K."/>
            <person name="Clum A."/>
            <person name="Na H."/>
            <person name="Ledsgaard L."/>
            <person name="Lin J."/>
            <person name="Lipzen A."/>
            <person name="Kuo A."/>
            <person name="Riley R."/>
            <person name="Mondo S."/>
            <person name="LaButti K."/>
            <person name="Haridas S."/>
            <person name="Pangalinan J."/>
            <person name="Salamov A.A."/>
            <person name="Simmons B.A."/>
            <person name="Magnuson J.K."/>
            <person name="Chen J."/>
            <person name="Drula E."/>
            <person name="Henrissat B."/>
            <person name="Wiebenga A."/>
            <person name="Lubbers R.J."/>
            <person name="Gomes A.C."/>
            <person name="Makela M.R."/>
            <person name="Stajich J."/>
            <person name="Grigoriev I.V."/>
            <person name="Mortensen U.H."/>
            <person name="De vries R.P."/>
            <person name="Baker S.E."/>
            <person name="Andersen M.R."/>
        </authorList>
    </citation>
    <scope>NUCLEOTIDE SEQUENCE [LARGE SCALE GENOMIC DNA]</scope>
    <source>
        <strain evidence="2 3">CBS 600.67</strain>
    </source>
</reference>
<keyword evidence="1" id="KW-1133">Transmembrane helix</keyword>
<feature type="transmembrane region" description="Helical" evidence="1">
    <location>
        <begin position="77"/>
        <end position="103"/>
    </location>
</feature>
<keyword evidence="1" id="KW-0812">Transmembrane</keyword>
<evidence type="ECO:0000256" key="1">
    <source>
        <dbReference type="SAM" id="Phobius"/>
    </source>
</evidence>
<dbReference type="Proteomes" id="UP001610335">
    <property type="component" value="Unassembled WGS sequence"/>
</dbReference>
<dbReference type="EMBL" id="JBFXLS010000070">
    <property type="protein sequence ID" value="KAL2820508.1"/>
    <property type="molecule type" value="Genomic_DNA"/>
</dbReference>
<name>A0ABR4HYD9_9EURO</name>
<organism evidence="2 3">
    <name type="scientific">Aspergillus cavernicola</name>
    <dbReference type="NCBI Taxonomy" id="176166"/>
    <lineage>
        <taxon>Eukaryota</taxon>
        <taxon>Fungi</taxon>
        <taxon>Dikarya</taxon>
        <taxon>Ascomycota</taxon>
        <taxon>Pezizomycotina</taxon>
        <taxon>Eurotiomycetes</taxon>
        <taxon>Eurotiomycetidae</taxon>
        <taxon>Eurotiales</taxon>
        <taxon>Aspergillaceae</taxon>
        <taxon>Aspergillus</taxon>
        <taxon>Aspergillus subgen. Nidulantes</taxon>
    </lineage>
</organism>
<accession>A0ABR4HYD9</accession>
<sequence length="104" mass="11444">MAWMDREGSSLIRAKRVLHNCHSRMSQPVHLLTKVTNPGSIEADEALPGESTPAAVPGYKSTLAAPEVLLPLSLRGIFLFSVSFIVLQSDVHFLLVIFPLFFLV</sequence>
<keyword evidence="3" id="KW-1185">Reference proteome</keyword>
<comment type="caution">
    <text evidence="2">The sequence shown here is derived from an EMBL/GenBank/DDBJ whole genome shotgun (WGS) entry which is preliminary data.</text>
</comment>
<proteinExistence type="predicted"/>